<dbReference type="Proteomes" id="UP000241090">
    <property type="component" value="Segment"/>
</dbReference>
<keyword evidence="2" id="KW-1185">Reference proteome</keyword>
<sequence>MAKRQNFLIKCSNGKEATKHTWNAARRHVIDMVREHISEANPKGVYSQQTEENQKTGKFHTSGKQYWLCIETMHGLEFTIEKQP</sequence>
<organism evidence="1 2">
    <name type="scientific">Pseudomonas phage tabernarius</name>
    <dbReference type="NCBI Taxonomy" id="2048978"/>
    <lineage>
        <taxon>Viruses</taxon>
        <taxon>Duplodnaviria</taxon>
        <taxon>Heunggongvirae</taxon>
        <taxon>Uroviricota</taxon>
        <taxon>Caudoviricetes</taxon>
        <taxon>Lindbergviridae</taxon>
        <taxon>Tabernariusvirus</taxon>
        <taxon>Tabernariusvirus tabernarius</taxon>
    </lineage>
</organism>
<name>A0A2H4P6Q1_9CAUD</name>
<accession>A0A2H4P6Q1</accession>
<evidence type="ECO:0000313" key="1">
    <source>
        <dbReference type="EMBL" id="ATW57848.1"/>
    </source>
</evidence>
<gene>
    <name evidence="1" type="ORF">CNR33_00002</name>
</gene>
<dbReference type="EMBL" id="MG018926">
    <property type="protein sequence ID" value="ATW57848.1"/>
    <property type="molecule type" value="Genomic_DNA"/>
</dbReference>
<protein>
    <submittedName>
        <fullName evidence="1">Uncharacterized protein</fullName>
    </submittedName>
</protein>
<proteinExistence type="predicted"/>
<evidence type="ECO:0000313" key="2">
    <source>
        <dbReference type="Proteomes" id="UP000241090"/>
    </source>
</evidence>
<reference evidence="1 2" key="1">
    <citation type="submission" date="2017-09" db="EMBL/GenBank/DDBJ databases">
        <authorList>
            <person name="Ehlers B."/>
            <person name="Leendertz F.H."/>
        </authorList>
    </citation>
    <scope>NUCLEOTIDE SEQUENCE [LARGE SCALE GENOMIC DNA]</scope>
</reference>